<feature type="non-terminal residue" evidence="1">
    <location>
        <position position="29"/>
    </location>
</feature>
<evidence type="ECO:0000313" key="2">
    <source>
        <dbReference type="Proteomes" id="UP000252731"/>
    </source>
</evidence>
<dbReference type="EMBL" id="QNSF01000051">
    <property type="protein sequence ID" value="RBP84905.1"/>
    <property type="molecule type" value="Genomic_DNA"/>
</dbReference>
<name>A0A366JF25_CYTFI</name>
<keyword evidence="2" id="KW-1185">Reference proteome</keyword>
<proteinExistence type="predicted"/>
<reference evidence="1 2" key="1">
    <citation type="submission" date="2018-06" db="EMBL/GenBank/DDBJ databases">
        <title>Freshwater and sediment microbial communities from various areas in North America, analyzing microbe dynamics in response to fracking.</title>
        <authorList>
            <person name="Lamendella R."/>
        </authorList>
    </citation>
    <scope>NUCLEOTIDE SEQUENCE [LARGE SCALE GENOMIC DNA]</scope>
    <source>
        <strain evidence="1 2">14_TX</strain>
    </source>
</reference>
<sequence>MVTLAQYIAFHTLVDIGNFTETGLKLNLT</sequence>
<gene>
    <name evidence="1" type="ORF">DFO70_1511</name>
</gene>
<dbReference type="Proteomes" id="UP000252731">
    <property type="component" value="Unassembled WGS sequence"/>
</dbReference>
<protein>
    <submittedName>
        <fullName evidence="1">Uncharacterized protein</fullName>
    </submittedName>
</protein>
<dbReference type="AlphaFoldDB" id="A0A366JF25"/>
<comment type="caution">
    <text evidence="1">The sequence shown here is derived from an EMBL/GenBank/DDBJ whole genome shotgun (WGS) entry which is preliminary data.</text>
</comment>
<accession>A0A366JF25</accession>
<organism evidence="1 2">
    <name type="scientific">Cytobacillus firmus</name>
    <name type="common">Bacillus firmus</name>
    <dbReference type="NCBI Taxonomy" id="1399"/>
    <lineage>
        <taxon>Bacteria</taxon>
        <taxon>Bacillati</taxon>
        <taxon>Bacillota</taxon>
        <taxon>Bacilli</taxon>
        <taxon>Bacillales</taxon>
        <taxon>Bacillaceae</taxon>
        <taxon>Cytobacillus</taxon>
    </lineage>
</organism>
<evidence type="ECO:0000313" key="1">
    <source>
        <dbReference type="EMBL" id="RBP84905.1"/>
    </source>
</evidence>